<reference evidence="1" key="1">
    <citation type="submission" date="2018-10" db="EMBL/GenBank/DDBJ databases">
        <title>Population genomic analysis revealed the cold adaptation of white poplar.</title>
        <authorList>
            <person name="Liu Y.-J."/>
        </authorList>
    </citation>
    <scope>NUCLEOTIDE SEQUENCE [LARGE SCALE GENOMIC DNA]</scope>
    <source>
        <strain evidence="1">PAL-ZL1</strain>
    </source>
</reference>
<gene>
    <name evidence="1" type="ORF">D5086_0000064960</name>
</gene>
<accession>A0A4V6ABJ0</accession>
<dbReference type="AlphaFoldDB" id="A0A4V6ABJ0"/>
<comment type="caution">
    <text evidence="1">The sequence shown here is derived from an EMBL/GenBank/DDBJ whole genome shotgun (WGS) entry which is preliminary data.</text>
</comment>
<sequence length="166" mass="18410">MEPEFYVSLLHMKLPAMSIYPYVRSGVDKMAKTTMSKQSKNSTRNISLKVPQPATKTKIIEPDVNCNTTGSSYMQVGNMAKTTWGRKSKNSTKNIPGKVPQLETKVKREPEISRNGTWSPFMDGIVGMPKSVAEVARTDDMINSVLYGLRNSPPLPIFKGLCPADK</sequence>
<protein>
    <submittedName>
        <fullName evidence="1">Uncharacterized protein</fullName>
    </submittedName>
</protein>
<evidence type="ECO:0000313" key="1">
    <source>
        <dbReference type="EMBL" id="TKS12376.1"/>
    </source>
</evidence>
<dbReference type="EMBL" id="RCHU01000176">
    <property type="protein sequence ID" value="TKS12376.1"/>
    <property type="molecule type" value="Genomic_DNA"/>
</dbReference>
<organism evidence="1">
    <name type="scientific">Populus alba</name>
    <name type="common">White poplar</name>
    <dbReference type="NCBI Taxonomy" id="43335"/>
    <lineage>
        <taxon>Eukaryota</taxon>
        <taxon>Viridiplantae</taxon>
        <taxon>Streptophyta</taxon>
        <taxon>Embryophyta</taxon>
        <taxon>Tracheophyta</taxon>
        <taxon>Spermatophyta</taxon>
        <taxon>Magnoliopsida</taxon>
        <taxon>eudicotyledons</taxon>
        <taxon>Gunneridae</taxon>
        <taxon>Pentapetalae</taxon>
        <taxon>rosids</taxon>
        <taxon>fabids</taxon>
        <taxon>Malpighiales</taxon>
        <taxon>Salicaceae</taxon>
        <taxon>Saliceae</taxon>
        <taxon>Populus</taxon>
    </lineage>
</organism>
<name>A0A4V6ABJ0_POPAL</name>
<proteinExistence type="predicted"/>